<dbReference type="RefSeq" id="WP_195691999.1">
    <property type="nucleotide sequence ID" value="NZ_CP064760.1"/>
</dbReference>
<evidence type="ECO:0000256" key="3">
    <source>
        <dbReference type="ARBA" id="ARBA00012438"/>
    </source>
</evidence>
<accession>A0A7S8MVY0</accession>
<feature type="transmembrane region" description="Helical" evidence="7">
    <location>
        <begin position="61"/>
        <end position="81"/>
    </location>
</feature>
<comment type="subcellular location">
    <subcellularLocation>
        <location evidence="2">Cell membrane</location>
    </subcellularLocation>
</comment>
<evidence type="ECO:0000256" key="5">
    <source>
        <dbReference type="ARBA" id="ARBA00022777"/>
    </source>
</evidence>
<feature type="transmembrane region" description="Helical" evidence="7">
    <location>
        <begin position="12"/>
        <end position="33"/>
    </location>
</feature>
<keyword evidence="4" id="KW-0597">Phosphoprotein</keyword>
<dbReference type="SUPFAM" id="SSF55874">
    <property type="entry name" value="ATPase domain of HSP90 chaperone/DNA topoisomerase II/histidine kinase"/>
    <property type="match status" value="1"/>
</dbReference>
<dbReference type="Pfam" id="PF02518">
    <property type="entry name" value="HATPase_c"/>
    <property type="match status" value="1"/>
</dbReference>
<evidence type="ECO:0000256" key="2">
    <source>
        <dbReference type="ARBA" id="ARBA00004236"/>
    </source>
</evidence>
<dbReference type="PANTHER" id="PTHR43547">
    <property type="entry name" value="TWO-COMPONENT HISTIDINE KINASE"/>
    <property type="match status" value="1"/>
</dbReference>
<keyword evidence="7" id="KW-0472">Membrane</keyword>
<dbReference type="SMART" id="SM00387">
    <property type="entry name" value="HATPase_c"/>
    <property type="match status" value="1"/>
</dbReference>
<proteinExistence type="predicted"/>
<dbReference type="InterPro" id="IPR036890">
    <property type="entry name" value="HATPase_C_sf"/>
</dbReference>
<organism evidence="9 10">
    <name type="scientific">Microbacterium schleiferi</name>
    <dbReference type="NCBI Taxonomy" id="69362"/>
    <lineage>
        <taxon>Bacteria</taxon>
        <taxon>Bacillati</taxon>
        <taxon>Actinomycetota</taxon>
        <taxon>Actinomycetes</taxon>
        <taxon>Micrococcales</taxon>
        <taxon>Microbacteriaceae</taxon>
        <taxon>Microbacterium</taxon>
    </lineage>
</organism>
<dbReference type="InterPro" id="IPR003661">
    <property type="entry name" value="HisK_dim/P_dom"/>
</dbReference>
<keyword evidence="10" id="KW-1185">Reference proteome</keyword>
<dbReference type="SMART" id="SM00388">
    <property type="entry name" value="HisKA"/>
    <property type="match status" value="1"/>
</dbReference>
<dbReference type="GO" id="GO:0000155">
    <property type="term" value="F:phosphorelay sensor kinase activity"/>
    <property type="evidence" value="ECO:0007669"/>
    <property type="project" value="InterPro"/>
</dbReference>
<sequence>MIFRRALIRLTLTYALAQLAVYGVFALAVYLYVVSTFDFDPESTEPGVMSAEQGFATLREALLVAFAVLVVVIPLASWIMARSALVPIQRSYELQQRFIDGASHELRSPLALIQGELELALSRSRSPAEYRAAIETAAEATHVVVALTNDLLLLARGDSDELSESFTTVDVDDLVARAAGAGATVPHVSVDCRSGAHVIASPTLLARAVSNLVDNASKFTPPEGQIAVTTQATADAVFITVADTGVGMTPDELRHARVRFWRADTARSRTGHGLGLALVDSILAAHHGSLELRSQPGQGTTATIRLPLTTSRGLSR</sequence>
<dbReference type="PANTHER" id="PTHR43547:SF2">
    <property type="entry name" value="HYBRID SIGNAL TRANSDUCTION HISTIDINE KINASE C"/>
    <property type="match status" value="1"/>
</dbReference>
<dbReference type="AlphaFoldDB" id="A0A7S8MVY0"/>
<gene>
    <name evidence="9" type="ORF">IT882_11680</name>
</gene>
<dbReference type="Gene3D" id="3.30.565.10">
    <property type="entry name" value="Histidine kinase-like ATPase, C-terminal domain"/>
    <property type="match status" value="1"/>
</dbReference>
<evidence type="ECO:0000256" key="7">
    <source>
        <dbReference type="SAM" id="Phobius"/>
    </source>
</evidence>
<dbReference type="KEGG" id="msf:IT882_11680"/>
<reference evidence="9 10" key="1">
    <citation type="submission" date="2020-11" db="EMBL/GenBank/DDBJ databases">
        <title>Amino acid is mineralized and recycled by bacteria in oceanic microbiome.</title>
        <authorList>
            <person name="Zheng L.Y."/>
        </authorList>
    </citation>
    <scope>NUCLEOTIDE SEQUENCE [LARGE SCALE GENOMIC DNA]</scope>
    <source>
        <strain evidence="9 10">A32-1</strain>
    </source>
</reference>
<evidence type="ECO:0000256" key="4">
    <source>
        <dbReference type="ARBA" id="ARBA00022553"/>
    </source>
</evidence>
<dbReference type="InterPro" id="IPR003594">
    <property type="entry name" value="HATPase_dom"/>
</dbReference>
<dbReference type="PROSITE" id="PS50109">
    <property type="entry name" value="HIS_KIN"/>
    <property type="match status" value="1"/>
</dbReference>
<keyword evidence="5 9" id="KW-0418">Kinase</keyword>
<dbReference type="InterPro" id="IPR004358">
    <property type="entry name" value="Sig_transdc_His_kin-like_C"/>
</dbReference>
<evidence type="ECO:0000313" key="9">
    <source>
        <dbReference type="EMBL" id="QPE03908.1"/>
    </source>
</evidence>
<dbReference type="CDD" id="cd00082">
    <property type="entry name" value="HisKA"/>
    <property type="match status" value="1"/>
</dbReference>
<evidence type="ECO:0000259" key="8">
    <source>
        <dbReference type="PROSITE" id="PS50109"/>
    </source>
</evidence>
<dbReference type="Gene3D" id="1.10.287.130">
    <property type="match status" value="1"/>
</dbReference>
<dbReference type="EMBL" id="CP064760">
    <property type="protein sequence ID" value="QPE03908.1"/>
    <property type="molecule type" value="Genomic_DNA"/>
</dbReference>
<dbReference type="Pfam" id="PF00512">
    <property type="entry name" value="HisKA"/>
    <property type="match status" value="1"/>
</dbReference>
<evidence type="ECO:0000256" key="1">
    <source>
        <dbReference type="ARBA" id="ARBA00000085"/>
    </source>
</evidence>
<keyword evidence="6" id="KW-0902">Two-component regulatory system</keyword>
<dbReference type="Proteomes" id="UP000594480">
    <property type="component" value="Chromosome"/>
</dbReference>
<dbReference type="EC" id="2.7.13.3" evidence="3"/>
<feature type="domain" description="Histidine kinase" evidence="8">
    <location>
        <begin position="101"/>
        <end position="310"/>
    </location>
</feature>
<dbReference type="InterPro" id="IPR005467">
    <property type="entry name" value="His_kinase_dom"/>
</dbReference>
<comment type="catalytic activity">
    <reaction evidence="1">
        <text>ATP + protein L-histidine = ADP + protein N-phospho-L-histidine.</text>
        <dbReference type="EC" id="2.7.13.3"/>
    </reaction>
</comment>
<name>A0A7S8MVY0_9MICO</name>
<keyword evidence="7" id="KW-0812">Transmembrane</keyword>
<keyword evidence="7" id="KW-1133">Transmembrane helix</keyword>
<evidence type="ECO:0000313" key="10">
    <source>
        <dbReference type="Proteomes" id="UP000594480"/>
    </source>
</evidence>
<keyword evidence="5 9" id="KW-0808">Transferase</keyword>
<dbReference type="SUPFAM" id="SSF47384">
    <property type="entry name" value="Homodimeric domain of signal transducing histidine kinase"/>
    <property type="match status" value="1"/>
</dbReference>
<dbReference type="GO" id="GO:0005886">
    <property type="term" value="C:plasma membrane"/>
    <property type="evidence" value="ECO:0007669"/>
    <property type="project" value="UniProtKB-SubCell"/>
</dbReference>
<dbReference type="PRINTS" id="PR00344">
    <property type="entry name" value="BCTRLSENSOR"/>
</dbReference>
<evidence type="ECO:0000256" key="6">
    <source>
        <dbReference type="ARBA" id="ARBA00023012"/>
    </source>
</evidence>
<dbReference type="InterPro" id="IPR036097">
    <property type="entry name" value="HisK_dim/P_sf"/>
</dbReference>
<protein>
    <recommendedName>
        <fullName evidence="3">histidine kinase</fullName>
        <ecNumber evidence="3">2.7.13.3</ecNumber>
    </recommendedName>
</protein>